<dbReference type="InterPro" id="IPR045065">
    <property type="entry name" value="XPO1/5"/>
</dbReference>
<feature type="region of interest" description="Disordered" evidence="1">
    <location>
        <begin position="17"/>
        <end position="40"/>
    </location>
</feature>
<dbReference type="OrthoDB" id="507337at2759"/>
<sequence>MLNCACKHPIAAGGAVGDGGDAASPSGGGPGTPDGPDVTSKRAFLSALTTSAPTVFPFLCEILEQHFQAAQQLQSAPGAAAPGAAPAAAQRADAIAAHVAALSAALGALATWVEWVPMRRLGASPVVAACSFFIQQGTSALRMQALDVLRQITWRKRANETVADYTALMDAVGGGLLTATQALGLMLGPNDPLPPAMVRELGYGGSQQEFGARLLEVLEGLGEGHFRCLSEPAGRRSAFLAQLLTFTRHPYLRLSGGTLTLWHQLLREATAAHALTPQLPGGPTSPSKAASSYTLPPELCAELMRVLCAAMARVVPSADPGMNNLPDWCDSHAEYKEVVVSYRSQAKAIIRAAAALAPEQGLAAAANCLGAALTACASAPAANGQSMNAAANRGGAPTATCQLEAAILVVTAVMQPLCDLAAAALGVTMVGGQSAGVGAGGTVAAAAAAATGPHAAAPTGAARAAAAALVNGMAELLQSVLAVRLSDPKHMTLHAEAIEAFGRFLALRPDLAAPTVACCLEAMRLLPLEAPGQLPPPARQNPEWRAQFEARLAMANVLLGLARAAPSSLVPHMTALVTEIQGLWGRGLLREGERVLLWEGLLAASSAGPPQLQAQLITLIFEPIAAQWGSAEWQATVASPQAFVAAYMPLTPLAAGAAGPGPGAAPGAAAGYELGARDRRWTVYHQVTLLERALRRTQPATGGAGAGAPARAPSPPLPSGSGGGGGAGSAPAPEHPFAPHLEWCLPPVARLVACIHALADPRMVPLLGPLALVNEMDALERAVRLGEDRDAVKAAEQPEPRCVAGGSPPDARYFVRGVRECAYMVLSLAATQPGLAGAMWRSQALAQLLPAAVAGGAASLGDHVVRLLTRHVLTPWAQRCPASRADAWMVPLCSTFLPHMHTRLCGEWAALHNPAAASGPSGPAAGASGPGRPSVNGGSGSGGGAAGGSDATTDEVLRDTLLRELSREILGFLNALATRRPADPATDPAAAAAVAVAVGPGGPVASPRASANGASGPLQECLLEAVLRSAPSAAQAGLATGVSALCWPDADSAARAVTFCRSLLLLAQSGHSELEGVVLGEVTRGAIGSLGMVSTVLVQAQVLELLRSLFAVYLAPRHPRAPALRAVLAGLPGVTEQVLDNFSSALFAAHGDKEQRALIKQLLAAVGGEEVRKLLASVSRLPAGVSAVPEPKPRDRGPVSDITPQDMGLPHLFDLPDVL</sequence>
<dbReference type="InterPro" id="IPR011989">
    <property type="entry name" value="ARM-like"/>
</dbReference>
<evidence type="ECO:0000313" key="5">
    <source>
        <dbReference type="Proteomes" id="UP000612055"/>
    </source>
</evidence>
<evidence type="ECO:0008006" key="6">
    <source>
        <dbReference type="Google" id="ProtNLM"/>
    </source>
</evidence>
<feature type="domain" description="Exportin-5 C-terminal" evidence="3">
    <location>
        <begin position="467"/>
        <end position="1174"/>
    </location>
</feature>
<protein>
    <recommendedName>
        <fullName evidence="6">Exportin-5</fullName>
    </recommendedName>
</protein>
<dbReference type="Proteomes" id="UP000612055">
    <property type="component" value="Unassembled WGS sequence"/>
</dbReference>
<comment type="caution">
    <text evidence="4">The sequence shown here is derived from an EMBL/GenBank/DDBJ whole genome shotgun (WGS) entry which is preliminary data.</text>
</comment>
<feature type="compositionally biased region" description="Gly residues" evidence="1">
    <location>
        <begin position="17"/>
        <end position="32"/>
    </location>
</feature>
<feature type="domain" description="Exportin-1/Importin-beta-like" evidence="2">
    <location>
        <begin position="42"/>
        <end position="149"/>
    </location>
</feature>
<dbReference type="GO" id="GO:0006611">
    <property type="term" value="P:protein export from nucleus"/>
    <property type="evidence" value="ECO:0007669"/>
    <property type="project" value="InterPro"/>
</dbReference>
<evidence type="ECO:0000259" key="3">
    <source>
        <dbReference type="Pfam" id="PF19273"/>
    </source>
</evidence>
<dbReference type="GO" id="GO:0042565">
    <property type="term" value="C:RNA nuclear export complex"/>
    <property type="evidence" value="ECO:0007669"/>
    <property type="project" value="TreeGrafter"/>
</dbReference>
<reference evidence="4" key="1">
    <citation type="journal article" date="2020" name="bioRxiv">
        <title>Comparative genomics of Chlamydomonas.</title>
        <authorList>
            <person name="Craig R.J."/>
            <person name="Hasan A.R."/>
            <person name="Ness R.W."/>
            <person name="Keightley P.D."/>
        </authorList>
    </citation>
    <scope>NUCLEOTIDE SEQUENCE</scope>
    <source>
        <strain evidence="4">CCAP 11/70</strain>
    </source>
</reference>
<organism evidence="4 5">
    <name type="scientific">Edaphochlamys debaryana</name>
    <dbReference type="NCBI Taxonomy" id="47281"/>
    <lineage>
        <taxon>Eukaryota</taxon>
        <taxon>Viridiplantae</taxon>
        <taxon>Chlorophyta</taxon>
        <taxon>core chlorophytes</taxon>
        <taxon>Chlorophyceae</taxon>
        <taxon>CS clade</taxon>
        <taxon>Chlamydomonadales</taxon>
        <taxon>Chlamydomonadales incertae sedis</taxon>
        <taxon>Edaphochlamys</taxon>
    </lineage>
</organism>
<feature type="compositionally biased region" description="Low complexity" evidence="1">
    <location>
        <begin position="916"/>
        <end position="936"/>
    </location>
</feature>
<keyword evidence="5" id="KW-1185">Reference proteome</keyword>
<dbReference type="GO" id="GO:0005737">
    <property type="term" value="C:cytoplasm"/>
    <property type="evidence" value="ECO:0007669"/>
    <property type="project" value="TreeGrafter"/>
</dbReference>
<accession>A0A836BXI9</accession>
<proteinExistence type="predicted"/>
<feature type="region of interest" description="Disordered" evidence="1">
    <location>
        <begin position="916"/>
        <end position="952"/>
    </location>
</feature>
<feature type="region of interest" description="Disordered" evidence="1">
    <location>
        <begin position="1185"/>
        <end position="1208"/>
    </location>
</feature>
<dbReference type="GO" id="GO:0005634">
    <property type="term" value="C:nucleus"/>
    <property type="evidence" value="ECO:0007669"/>
    <property type="project" value="TreeGrafter"/>
</dbReference>
<gene>
    <name evidence="4" type="ORF">HYH03_009255</name>
</gene>
<dbReference type="GO" id="GO:0005049">
    <property type="term" value="F:nuclear export signal receptor activity"/>
    <property type="evidence" value="ECO:0007669"/>
    <property type="project" value="InterPro"/>
</dbReference>
<feature type="region of interest" description="Disordered" evidence="1">
    <location>
        <begin position="699"/>
        <end position="733"/>
    </location>
</feature>
<evidence type="ECO:0000313" key="4">
    <source>
        <dbReference type="EMBL" id="KAG2492595.1"/>
    </source>
</evidence>
<dbReference type="AlphaFoldDB" id="A0A836BXI9"/>
<name>A0A836BXI9_9CHLO</name>
<dbReference type="PANTHER" id="PTHR11223">
    <property type="entry name" value="EXPORTIN 1/5"/>
    <property type="match status" value="1"/>
</dbReference>
<dbReference type="InterPro" id="IPR045478">
    <property type="entry name" value="Exportin-5_C"/>
</dbReference>
<dbReference type="EMBL" id="JAEHOE010000044">
    <property type="protein sequence ID" value="KAG2492595.1"/>
    <property type="molecule type" value="Genomic_DNA"/>
</dbReference>
<dbReference type="Pfam" id="PF19273">
    <property type="entry name" value="Exportin-5"/>
    <property type="match status" value="2"/>
</dbReference>
<dbReference type="InterPro" id="IPR013598">
    <property type="entry name" value="Exportin-1/Importin-b-like"/>
</dbReference>
<dbReference type="PANTHER" id="PTHR11223:SF3">
    <property type="entry name" value="EXPORTIN-5"/>
    <property type="match status" value="1"/>
</dbReference>
<evidence type="ECO:0000259" key="2">
    <source>
        <dbReference type="Pfam" id="PF08389"/>
    </source>
</evidence>
<evidence type="ECO:0000256" key="1">
    <source>
        <dbReference type="SAM" id="MobiDB-lite"/>
    </source>
</evidence>
<dbReference type="Pfam" id="PF08389">
    <property type="entry name" value="Xpo1"/>
    <property type="match status" value="1"/>
</dbReference>
<dbReference type="Gene3D" id="1.25.10.10">
    <property type="entry name" value="Leucine-rich Repeat Variant"/>
    <property type="match status" value="2"/>
</dbReference>
<dbReference type="GO" id="GO:0003723">
    <property type="term" value="F:RNA binding"/>
    <property type="evidence" value="ECO:0007669"/>
    <property type="project" value="TreeGrafter"/>
</dbReference>
<dbReference type="GO" id="GO:0006405">
    <property type="term" value="P:RNA export from nucleus"/>
    <property type="evidence" value="ECO:0007669"/>
    <property type="project" value="TreeGrafter"/>
</dbReference>
<feature type="domain" description="Exportin-5 C-terminal" evidence="3">
    <location>
        <begin position="207"/>
        <end position="380"/>
    </location>
</feature>
<feature type="compositionally biased region" description="Gly residues" evidence="1">
    <location>
        <begin position="937"/>
        <end position="947"/>
    </location>
</feature>